<keyword evidence="2" id="KW-1185">Reference proteome</keyword>
<dbReference type="EMBL" id="NEVH01026391">
    <property type="protein sequence ID" value="PNF14327.1"/>
    <property type="molecule type" value="Genomic_DNA"/>
</dbReference>
<protein>
    <recommendedName>
        <fullName evidence="3">Reverse transcriptase domain-containing protein</fullName>
    </recommendedName>
</protein>
<organism evidence="1 2">
    <name type="scientific">Cryptotermes secundus</name>
    <dbReference type="NCBI Taxonomy" id="105785"/>
    <lineage>
        <taxon>Eukaryota</taxon>
        <taxon>Metazoa</taxon>
        <taxon>Ecdysozoa</taxon>
        <taxon>Arthropoda</taxon>
        <taxon>Hexapoda</taxon>
        <taxon>Insecta</taxon>
        <taxon>Pterygota</taxon>
        <taxon>Neoptera</taxon>
        <taxon>Polyneoptera</taxon>
        <taxon>Dictyoptera</taxon>
        <taxon>Blattodea</taxon>
        <taxon>Blattoidea</taxon>
        <taxon>Termitoidae</taxon>
        <taxon>Kalotermitidae</taxon>
        <taxon>Cryptotermitinae</taxon>
        <taxon>Cryptotermes</taxon>
    </lineage>
</organism>
<comment type="caution">
    <text evidence="1">The sequence shown here is derived from an EMBL/GenBank/DDBJ whole genome shotgun (WGS) entry which is preliminary data.</text>
</comment>
<dbReference type="InParanoid" id="A0A2J7PDC0"/>
<evidence type="ECO:0008006" key="3">
    <source>
        <dbReference type="Google" id="ProtNLM"/>
    </source>
</evidence>
<dbReference type="Proteomes" id="UP000235965">
    <property type="component" value="Unassembled WGS sequence"/>
</dbReference>
<reference evidence="1 2" key="1">
    <citation type="submission" date="2017-12" db="EMBL/GenBank/DDBJ databases">
        <title>Hemimetabolous genomes reveal molecular basis of termite eusociality.</title>
        <authorList>
            <person name="Harrison M.C."/>
            <person name="Jongepier E."/>
            <person name="Robertson H.M."/>
            <person name="Arning N."/>
            <person name="Bitard-Feildel T."/>
            <person name="Chao H."/>
            <person name="Childers C.P."/>
            <person name="Dinh H."/>
            <person name="Doddapaneni H."/>
            <person name="Dugan S."/>
            <person name="Gowin J."/>
            <person name="Greiner C."/>
            <person name="Han Y."/>
            <person name="Hu H."/>
            <person name="Hughes D.S.T."/>
            <person name="Huylmans A.-K."/>
            <person name="Kemena C."/>
            <person name="Kremer L.P.M."/>
            <person name="Lee S.L."/>
            <person name="Lopez-Ezquerra A."/>
            <person name="Mallet L."/>
            <person name="Monroy-Kuhn J.M."/>
            <person name="Moser A."/>
            <person name="Murali S.C."/>
            <person name="Muzny D.M."/>
            <person name="Otani S."/>
            <person name="Piulachs M.-D."/>
            <person name="Poelchau M."/>
            <person name="Qu J."/>
            <person name="Schaub F."/>
            <person name="Wada-Katsumata A."/>
            <person name="Worley K.C."/>
            <person name="Xie Q."/>
            <person name="Ylla G."/>
            <person name="Poulsen M."/>
            <person name="Gibbs R.A."/>
            <person name="Schal C."/>
            <person name="Richards S."/>
            <person name="Belles X."/>
            <person name="Korb J."/>
            <person name="Bornberg-Bauer E."/>
        </authorList>
    </citation>
    <scope>NUCLEOTIDE SEQUENCE [LARGE SCALE GENOMIC DNA]</scope>
    <source>
        <tissue evidence="1">Whole body</tissue>
    </source>
</reference>
<dbReference type="AlphaFoldDB" id="A0A2J7PDC0"/>
<proteinExistence type="predicted"/>
<gene>
    <name evidence="1" type="ORF">B7P43_G06027</name>
</gene>
<evidence type="ECO:0000313" key="2">
    <source>
        <dbReference type="Proteomes" id="UP000235965"/>
    </source>
</evidence>
<sequence length="168" mass="19471">MLLSRHQNAGQNREIKIGNRCFENVAQFRYLGTTITDRNLIHEEIKRRLNARIGETKTAYRILVGEPEGKRPLGRPRRRNLTIYMPQFLYESETWSLILLEQHCLRAVGGTDMRGSVCKKSYRAPVGKPQGNRSLGRPKLRWEDSIKMDVKEIVMEAVDWITISCKLS</sequence>
<evidence type="ECO:0000313" key="1">
    <source>
        <dbReference type="EMBL" id="PNF14327.1"/>
    </source>
</evidence>
<name>A0A2J7PDC0_9NEOP</name>
<accession>A0A2J7PDC0</accession>